<dbReference type="RefSeq" id="WP_035807529.1">
    <property type="nucleotide sequence ID" value="NZ_CCSE01000001.1"/>
</dbReference>
<evidence type="ECO:0000313" key="11">
    <source>
        <dbReference type="Proteomes" id="UP000044136"/>
    </source>
</evidence>
<dbReference type="AlphaFoldDB" id="A0A078M122"/>
<evidence type="ECO:0000313" key="10">
    <source>
        <dbReference type="EMBL" id="CDZ99087.1"/>
    </source>
</evidence>
<feature type="transmembrane region" description="Helical" evidence="8">
    <location>
        <begin position="6"/>
        <end position="23"/>
    </location>
</feature>
<comment type="subcellular location">
    <subcellularLocation>
        <location evidence="1">Cell membrane</location>
        <topology evidence="1">Multi-pass membrane protein</topology>
    </subcellularLocation>
</comment>
<accession>A0A078M122</accession>
<dbReference type="InterPro" id="IPR024528">
    <property type="entry name" value="ThrE_2"/>
</dbReference>
<keyword evidence="6 8" id="KW-0472">Membrane</keyword>
<dbReference type="eggNOG" id="COG3610">
    <property type="taxonomic scope" value="Bacteria"/>
</dbReference>
<dbReference type="Pfam" id="PF12821">
    <property type="entry name" value="ThrE_2"/>
    <property type="match status" value="1"/>
</dbReference>
<organism evidence="10 11">
    <name type="scientific">Jeotgalicoccus saudimassiliensis</name>
    <dbReference type="NCBI Taxonomy" id="1461582"/>
    <lineage>
        <taxon>Bacteria</taxon>
        <taxon>Bacillati</taxon>
        <taxon>Bacillota</taxon>
        <taxon>Bacilli</taxon>
        <taxon>Bacillales</taxon>
        <taxon>Staphylococcaceae</taxon>
        <taxon>Jeotgalicoccus</taxon>
    </lineage>
</organism>
<feature type="transmembrane region" description="Helical" evidence="8">
    <location>
        <begin position="110"/>
        <end position="129"/>
    </location>
</feature>
<dbReference type="Proteomes" id="UP000044136">
    <property type="component" value="Unassembled WGS sequence"/>
</dbReference>
<dbReference type="GO" id="GO:0015744">
    <property type="term" value="P:succinate transport"/>
    <property type="evidence" value="ECO:0007669"/>
    <property type="project" value="TreeGrafter"/>
</dbReference>
<evidence type="ECO:0000259" key="9">
    <source>
        <dbReference type="Pfam" id="PF12821"/>
    </source>
</evidence>
<dbReference type="InterPro" id="IPR050539">
    <property type="entry name" value="ThrE_Dicarb/AminoAcid_Exp"/>
</dbReference>
<evidence type="ECO:0000256" key="8">
    <source>
        <dbReference type="SAM" id="Phobius"/>
    </source>
</evidence>
<keyword evidence="4 8" id="KW-0812">Transmembrane</keyword>
<protein>
    <recommendedName>
        <fullName evidence="9">Threonine/Serine exporter ThrE domain-containing protein</fullName>
    </recommendedName>
</protein>
<evidence type="ECO:0000256" key="7">
    <source>
        <dbReference type="ARBA" id="ARBA00034125"/>
    </source>
</evidence>
<dbReference type="GO" id="GO:0005886">
    <property type="term" value="C:plasma membrane"/>
    <property type="evidence" value="ECO:0007669"/>
    <property type="project" value="UniProtKB-SubCell"/>
</dbReference>
<evidence type="ECO:0000256" key="3">
    <source>
        <dbReference type="ARBA" id="ARBA00022519"/>
    </source>
</evidence>
<feature type="transmembrane region" description="Helical" evidence="8">
    <location>
        <begin position="28"/>
        <end position="45"/>
    </location>
</feature>
<evidence type="ECO:0000256" key="4">
    <source>
        <dbReference type="ARBA" id="ARBA00022692"/>
    </source>
</evidence>
<feature type="transmembrane region" description="Helical" evidence="8">
    <location>
        <begin position="78"/>
        <end position="98"/>
    </location>
</feature>
<dbReference type="HOGENOM" id="CLU_117642_3_0_9"/>
<sequence length="153" mass="16867">MLYVVQFILSFFASAGFGILFNAPRRTILAGGLSGAFGWLIYFIATQFEIQAVIATFFGAIMLTLLSIMSARYLRAPIIIFITCGIIPLVPGGMAYNAMRSVVLQNYDLALAYGFQVALISMAIAMGIISTEMIDSLFQTLKREIKNMRKKEA</sequence>
<evidence type="ECO:0000256" key="6">
    <source>
        <dbReference type="ARBA" id="ARBA00023136"/>
    </source>
</evidence>
<dbReference type="PANTHER" id="PTHR34390:SF1">
    <property type="entry name" value="SUCCINATE TRANSPORTER SUBUNIT YJJB-RELATED"/>
    <property type="match status" value="1"/>
</dbReference>
<feature type="domain" description="Threonine/Serine exporter ThrE" evidence="9">
    <location>
        <begin position="6"/>
        <end position="133"/>
    </location>
</feature>
<comment type="similarity">
    <text evidence="7">Belongs to the ThrE exporter (TC 2.A.79) family.</text>
</comment>
<gene>
    <name evidence="10" type="ORF">BN1048_00207</name>
</gene>
<evidence type="ECO:0000256" key="5">
    <source>
        <dbReference type="ARBA" id="ARBA00022989"/>
    </source>
</evidence>
<name>A0A078M122_9STAP</name>
<dbReference type="EMBL" id="CCSE01000001">
    <property type="protein sequence ID" value="CDZ99087.1"/>
    <property type="molecule type" value="Genomic_DNA"/>
</dbReference>
<keyword evidence="3" id="KW-0997">Cell inner membrane</keyword>
<keyword evidence="5 8" id="KW-1133">Transmembrane helix</keyword>
<keyword evidence="11" id="KW-1185">Reference proteome</keyword>
<dbReference type="OrthoDB" id="9810047at2"/>
<dbReference type="PANTHER" id="PTHR34390">
    <property type="entry name" value="UPF0442 PROTEIN YJJB-RELATED"/>
    <property type="match status" value="1"/>
</dbReference>
<reference evidence="10 11" key="1">
    <citation type="submission" date="2014-07" db="EMBL/GenBank/DDBJ databases">
        <authorList>
            <person name="Urmite Genomes Urmite Genomes"/>
        </authorList>
    </citation>
    <scope>NUCLEOTIDE SEQUENCE [LARGE SCALE GENOMIC DNA]</scope>
    <source>
        <strain evidence="10 11">13MG44_air</strain>
    </source>
</reference>
<feature type="transmembrane region" description="Helical" evidence="8">
    <location>
        <begin position="51"/>
        <end position="71"/>
    </location>
</feature>
<proteinExistence type="inferred from homology"/>
<keyword evidence="2" id="KW-1003">Cell membrane</keyword>
<dbReference type="STRING" id="1461582.BN1048_00207"/>
<evidence type="ECO:0000256" key="2">
    <source>
        <dbReference type="ARBA" id="ARBA00022475"/>
    </source>
</evidence>
<evidence type="ECO:0000256" key="1">
    <source>
        <dbReference type="ARBA" id="ARBA00004651"/>
    </source>
</evidence>